<keyword evidence="3" id="KW-1185">Reference proteome</keyword>
<evidence type="ECO:0000313" key="3">
    <source>
        <dbReference type="Proteomes" id="UP000534783"/>
    </source>
</evidence>
<gene>
    <name evidence="2" type="ORF">MNODULE_01415</name>
</gene>
<dbReference type="Pfam" id="PF08899">
    <property type="entry name" value="DUF1844"/>
    <property type="match status" value="1"/>
</dbReference>
<dbReference type="AlphaFoldDB" id="A0A7X6DLR0"/>
<evidence type="ECO:0000313" key="2">
    <source>
        <dbReference type="EMBL" id="NKE69409.1"/>
    </source>
</evidence>
<dbReference type="InterPro" id="IPR014995">
    <property type="entry name" value="DUF1844"/>
</dbReference>
<protein>
    <submittedName>
        <fullName evidence="2">DUF1844 domain-containing protein</fullName>
    </submittedName>
</protein>
<dbReference type="RefSeq" id="WP_168057708.1">
    <property type="nucleotide sequence ID" value="NZ_VTOW01000001.1"/>
</dbReference>
<feature type="compositionally biased region" description="Polar residues" evidence="1">
    <location>
        <begin position="36"/>
        <end position="45"/>
    </location>
</feature>
<feature type="compositionally biased region" description="Basic and acidic residues" evidence="1">
    <location>
        <begin position="48"/>
        <end position="57"/>
    </location>
</feature>
<reference evidence="2 3" key="1">
    <citation type="journal article" date="2020" name="Nature">
        <title>Bacterial chemolithoautotrophy via manganese oxidation.</title>
        <authorList>
            <person name="Yu H."/>
            <person name="Leadbetter J.R."/>
        </authorList>
    </citation>
    <scope>NUCLEOTIDE SEQUENCE [LARGE SCALE GENOMIC DNA]</scope>
    <source>
        <strain evidence="2 3">Mn-1</strain>
    </source>
</reference>
<sequence length="144" mass="16209">MEEEEKGFQVRDRRAYLKETDPEKRSEKERTEKPASASNKETQAASPGREEQAHPSAEDSFPVHFSSFILSLATSALIHLGQEANPATGERSVALPAARQVIDLITLLEEKTKGNLTPDEETLLQQVLFTLRLKFVEVEKKRHP</sequence>
<accession>A0A7X6DLR0</accession>
<feature type="region of interest" description="Disordered" evidence="1">
    <location>
        <begin position="1"/>
        <end position="58"/>
    </location>
</feature>
<feature type="compositionally biased region" description="Basic and acidic residues" evidence="1">
    <location>
        <begin position="1"/>
        <end position="33"/>
    </location>
</feature>
<evidence type="ECO:0000256" key="1">
    <source>
        <dbReference type="SAM" id="MobiDB-lite"/>
    </source>
</evidence>
<dbReference type="EMBL" id="VTOW01000001">
    <property type="protein sequence ID" value="NKE69409.1"/>
    <property type="molecule type" value="Genomic_DNA"/>
</dbReference>
<dbReference type="Proteomes" id="UP000534783">
    <property type="component" value="Unassembled WGS sequence"/>
</dbReference>
<name>A0A7X6DLR0_9BACT</name>
<proteinExistence type="predicted"/>
<organism evidence="2 3">
    <name type="scientific">Candidatus Manganitrophus noduliformans</name>
    <dbReference type="NCBI Taxonomy" id="2606439"/>
    <lineage>
        <taxon>Bacteria</taxon>
        <taxon>Pseudomonadati</taxon>
        <taxon>Nitrospirota</taxon>
        <taxon>Nitrospiria</taxon>
        <taxon>Candidatus Troglogloeales</taxon>
        <taxon>Candidatus Manganitrophaceae</taxon>
        <taxon>Candidatus Manganitrophus</taxon>
    </lineage>
</organism>
<comment type="caution">
    <text evidence="2">The sequence shown here is derived from an EMBL/GenBank/DDBJ whole genome shotgun (WGS) entry which is preliminary data.</text>
</comment>